<name>A0A0S4JJS8_BODSA</name>
<dbReference type="VEuPathDB" id="TriTrypDB:BSAL_16990"/>
<dbReference type="AlphaFoldDB" id="A0A0S4JJS8"/>
<organism evidence="2 3">
    <name type="scientific">Bodo saltans</name>
    <name type="common">Flagellated protozoan</name>
    <dbReference type="NCBI Taxonomy" id="75058"/>
    <lineage>
        <taxon>Eukaryota</taxon>
        <taxon>Discoba</taxon>
        <taxon>Euglenozoa</taxon>
        <taxon>Kinetoplastea</taxon>
        <taxon>Metakinetoplastina</taxon>
        <taxon>Eubodonida</taxon>
        <taxon>Bodonidae</taxon>
        <taxon>Bodo</taxon>
    </lineage>
</organism>
<accession>A0A0S4JJS8</accession>
<dbReference type="EMBL" id="CYKH01001670">
    <property type="protein sequence ID" value="CUG88728.1"/>
    <property type="molecule type" value="Genomic_DNA"/>
</dbReference>
<dbReference type="InterPro" id="IPR029071">
    <property type="entry name" value="Ubiquitin-like_domsf"/>
</dbReference>
<dbReference type="CDD" id="cd17039">
    <property type="entry name" value="Ubl_ubiquitin_like"/>
    <property type="match status" value="1"/>
</dbReference>
<evidence type="ECO:0000313" key="3">
    <source>
        <dbReference type="Proteomes" id="UP000051952"/>
    </source>
</evidence>
<dbReference type="InterPro" id="IPR000626">
    <property type="entry name" value="Ubiquitin-like_dom"/>
</dbReference>
<dbReference type="SUPFAM" id="SSF54236">
    <property type="entry name" value="Ubiquitin-like"/>
    <property type="match status" value="1"/>
</dbReference>
<proteinExistence type="predicted"/>
<dbReference type="Proteomes" id="UP000051952">
    <property type="component" value="Unassembled WGS sequence"/>
</dbReference>
<keyword evidence="3" id="KW-1185">Reference proteome</keyword>
<evidence type="ECO:0000313" key="2">
    <source>
        <dbReference type="EMBL" id="CUG88728.1"/>
    </source>
</evidence>
<reference evidence="3" key="1">
    <citation type="submission" date="2015-09" db="EMBL/GenBank/DDBJ databases">
        <authorList>
            <consortium name="Pathogen Informatics"/>
        </authorList>
    </citation>
    <scope>NUCLEOTIDE SEQUENCE [LARGE SCALE GENOMIC DNA]</scope>
    <source>
        <strain evidence="3">Lake Konstanz</strain>
    </source>
</reference>
<dbReference type="OMA" id="MDAYAIN"/>
<gene>
    <name evidence="2" type="ORF">BSAL_16990</name>
</gene>
<dbReference type="PROSITE" id="PS50053">
    <property type="entry name" value="UBIQUITIN_2"/>
    <property type="match status" value="1"/>
</dbReference>
<sequence length="100" mass="11054">MTQVAASEATVFFQLSLGRFESVVDLNDTVRAAKKKFRFAVPQVAHVNLNSFHVNFNGSYFTDESKTLASYNVENGVTLHLVKKITCPAAAVDTEKKVDE</sequence>
<evidence type="ECO:0000259" key="1">
    <source>
        <dbReference type="PROSITE" id="PS50053"/>
    </source>
</evidence>
<dbReference type="Gene3D" id="3.10.20.90">
    <property type="entry name" value="Phosphatidylinositol 3-kinase Catalytic Subunit, Chain A, domain 1"/>
    <property type="match status" value="1"/>
</dbReference>
<feature type="domain" description="Ubiquitin-like" evidence="1">
    <location>
        <begin position="9"/>
        <end position="84"/>
    </location>
</feature>
<protein>
    <submittedName>
        <fullName evidence="2">Ubiquitin-like protein, putative</fullName>
    </submittedName>
</protein>